<name>A0AAV4IM55_9GAST</name>
<organism evidence="1 2">
    <name type="scientific">Elysia marginata</name>
    <dbReference type="NCBI Taxonomy" id="1093978"/>
    <lineage>
        <taxon>Eukaryota</taxon>
        <taxon>Metazoa</taxon>
        <taxon>Spiralia</taxon>
        <taxon>Lophotrochozoa</taxon>
        <taxon>Mollusca</taxon>
        <taxon>Gastropoda</taxon>
        <taxon>Heterobranchia</taxon>
        <taxon>Euthyneura</taxon>
        <taxon>Panpulmonata</taxon>
        <taxon>Sacoglossa</taxon>
        <taxon>Placobranchoidea</taxon>
        <taxon>Plakobranchidae</taxon>
        <taxon>Elysia</taxon>
    </lineage>
</organism>
<proteinExistence type="predicted"/>
<dbReference type="Proteomes" id="UP000762676">
    <property type="component" value="Unassembled WGS sequence"/>
</dbReference>
<protein>
    <submittedName>
        <fullName evidence="1">Uncharacterized protein</fullName>
    </submittedName>
</protein>
<sequence length="57" mass="6817">HPLPDKSRWHFMRLESTQQSIKVILEAEKKVQARKKFSRTIKVVRAVVRFIRVISIM</sequence>
<keyword evidence="2" id="KW-1185">Reference proteome</keyword>
<reference evidence="1 2" key="1">
    <citation type="journal article" date="2021" name="Elife">
        <title>Chloroplast acquisition without the gene transfer in kleptoplastic sea slugs, Plakobranchus ocellatus.</title>
        <authorList>
            <person name="Maeda T."/>
            <person name="Takahashi S."/>
            <person name="Yoshida T."/>
            <person name="Shimamura S."/>
            <person name="Takaki Y."/>
            <person name="Nagai Y."/>
            <person name="Toyoda A."/>
            <person name="Suzuki Y."/>
            <person name="Arimoto A."/>
            <person name="Ishii H."/>
            <person name="Satoh N."/>
            <person name="Nishiyama T."/>
            <person name="Hasebe M."/>
            <person name="Maruyama T."/>
            <person name="Minagawa J."/>
            <person name="Obokata J."/>
            <person name="Shigenobu S."/>
        </authorList>
    </citation>
    <scope>NUCLEOTIDE SEQUENCE [LARGE SCALE GENOMIC DNA]</scope>
</reference>
<dbReference type="EMBL" id="BMAT01013370">
    <property type="protein sequence ID" value="GFS11327.1"/>
    <property type="molecule type" value="Genomic_DNA"/>
</dbReference>
<accession>A0AAV4IM55</accession>
<evidence type="ECO:0000313" key="2">
    <source>
        <dbReference type="Proteomes" id="UP000762676"/>
    </source>
</evidence>
<feature type="non-terminal residue" evidence="1">
    <location>
        <position position="1"/>
    </location>
</feature>
<comment type="caution">
    <text evidence="1">The sequence shown here is derived from an EMBL/GenBank/DDBJ whole genome shotgun (WGS) entry which is preliminary data.</text>
</comment>
<gene>
    <name evidence="1" type="ORF">ElyMa_006668900</name>
</gene>
<evidence type="ECO:0000313" key="1">
    <source>
        <dbReference type="EMBL" id="GFS11327.1"/>
    </source>
</evidence>
<dbReference type="AlphaFoldDB" id="A0AAV4IM55"/>